<dbReference type="EMBL" id="JSUQ01000019">
    <property type="protein sequence ID" value="KHQ51144.1"/>
    <property type="molecule type" value="Genomic_DNA"/>
</dbReference>
<accession>A0A0B3SKR3</accession>
<evidence type="ECO:0000313" key="1">
    <source>
        <dbReference type="EMBL" id="KHQ51144.1"/>
    </source>
</evidence>
<dbReference type="RefSeq" id="WP_043144899.1">
    <property type="nucleotide sequence ID" value="NZ_JSUQ01000019.1"/>
</dbReference>
<organism evidence="1 2">
    <name type="scientific">Mameliella alba</name>
    <dbReference type="NCBI Taxonomy" id="561184"/>
    <lineage>
        <taxon>Bacteria</taxon>
        <taxon>Pseudomonadati</taxon>
        <taxon>Pseudomonadota</taxon>
        <taxon>Alphaproteobacteria</taxon>
        <taxon>Rhodobacterales</taxon>
        <taxon>Roseobacteraceae</taxon>
        <taxon>Mameliella</taxon>
    </lineage>
</organism>
<protein>
    <submittedName>
        <fullName evidence="1">Uncharacterized protein</fullName>
    </submittedName>
</protein>
<comment type="caution">
    <text evidence="1">The sequence shown here is derived from an EMBL/GenBank/DDBJ whole genome shotgun (WGS) entry which is preliminary data.</text>
</comment>
<dbReference type="AlphaFoldDB" id="A0A0B3SKR3"/>
<dbReference type="Proteomes" id="UP000030960">
    <property type="component" value="Unassembled WGS sequence"/>
</dbReference>
<name>A0A0B3SKR3_9RHOB</name>
<proteinExistence type="predicted"/>
<keyword evidence="2" id="KW-1185">Reference proteome</keyword>
<gene>
    <name evidence="1" type="ORF">OA50_04175</name>
</gene>
<evidence type="ECO:0000313" key="2">
    <source>
        <dbReference type="Proteomes" id="UP000030960"/>
    </source>
</evidence>
<sequence length="77" mass="8042">MLTHLAVAALTLWPVNGPAYSITDFSKDCRLSGGSPRVYARTVVCEDSAGRDIHCLRTGQTVTGCTVGSTAASGQLE</sequence>
<reference evidence="1 2" key="1">
    <citation type="submission" date="2014-10" db="EMBL/GenBank/DDBJ databases">
        <title>Genome sequence of Ponticoccus sp. strain UMTAT08 isolated from clonal culture of toxic dinoflagellate Alexandrium tamiyavanichii.</title>
        <authorList>
            <person name="Gan H.Y."/>
            <person name="Muhd D.-D."/>
            <person name="Mohd Noor M.E."/>
            <person name="Yeong Y.S."/>
            <person name="Usup G."/>
        </authorList>
    </citation>
    <scope>NUCLEOTIDE SEQUENCE [LARGE SCALE GENOMIC DNA]</scope>
    <source>
        <strain evidence="1 2">UMTAT08</strain>
    </source>
</reference>
<dbReference type="STRING" id="561184.SAMN05216376_1256"/>